<accession>A0AAD4TAP9</accession>
<dbReference type="Proteomes" id="UP001202328">
    <property type="component" value="Unassembled WGS sequence"/>
</dbReference>
<organism evidence="1 2">
    <name type="scientific">Papaver atlanticum</name>
    <dbReference type="NCBI Taxonomy" id="357466"/>
    <lineage>
        <taxon>Eukaryota</taxon>
        <taxon>Viridiplantae</taxon>
        <taxon>Streptophyta</taxon>
        <taxon>Embryophyta</taxon>
        <taxon>Tracheophyta</taxon>
        <taxon>Spermatophyta</taxon>
        <taxon>Magnoliopsida</taxon>
        <taxon>Ranunculales</taxon>
        <taxon>Papaveraceae</taxon>
        <taxon>Papaveroideae</taxon>
        <taxon>Papaver</taxon>
    </lineage>
</organism>
<gene>
    <name evidence="1" type="ORF">MKW98_005884</name>
</gene>
<sequence length="52" mass="6042">MLLYLLRSSYSLCMFIFVMFGFRDGTVSQFNQVLNVELNQIIEACEFLGKDP</sequence>
<reference evidence="1" key="1">
    <citation type="submission" date="2022-04" db="EMBL/GenBank/DDBJ databases">
        <title>A functionally conserved STORR gene fusion in Papaver species that diverged 16.8 million years ago.</title>
        <authorList>
            <person name="Catania T."/>
        </authorList>
    </citation>
    <scope>NUCLEOTIDE SEQUENCE</scope>
    <source>
        <strain evidence="1">S-188037</strain>
    </source>
</reference>
<name>A0AAD4TAP9_9MAGN</name>
<evidence type="ECO:0000313" key="1">
    <source>
        <dbReference type="EMBL" id="KAI3952189.1"/>
    </source>
</evidence>
<proteinExistence type="predicted"/>
<protein>
    <submittedName>
        <fullName evidence="1">Uncharacterized protein</fullName>
    </submittedName>
</protein>
<keyword evidence="2" id="KW-1185">Reference proteome</keyword>
<dbReference type="EMBL" id="JAJJMB010002292">
    <property type="protein sequence ID" value="KAI3952189.1"/>
    <property type="molecule type" value="Genomic_DNA"/>
</dbReference>
<dbReference type="AlphaFoldDB" id="A0AAD4TAP9"/>
<comment type="caution">
    <text evidence="1">The sequence shown here is derived from an EMBL/GenBank/DDBJ whole genome shotgun (WGS) entry which is preliminary data.</text>
</comment>
<evidence type="ECO:0000313" key="2">
    <source>
        <dbReference type="Proteomes" id="UP001202328"/>
    </source>
</evidence>